<organism evidence="1 2">
    <name type="scientific">Asaccharospora irregularis DSM 2635</name>
    <dbReference type="NCBI Taxonomy" id="1121321"/>
    <lineage>
        <taxon>Bacteria</taxon>
        <taxon>Bacillati</taxon>
        <taxon>Bacillota</taxon>
        <taxon>Clostridia</taxon>
        <taxon>Peptostreptococcales</taxon>
        <taxon>Peptostreptococcaceae</taxon>
        <taxon>Asaccharospora</taxon>
    </lineage>
</organism>
<dbReference type="OrthoDB" id="6396118at2"/>
<evidence type="ECO:0008006" key="3">
    <source>
        <dbReference type="Google" id="ProtNLM"/>
    </source>
</evidence>
<proteinExistence type="predicted"/>
<sequence length="337" mass="39511">MKIHYFQRYHAKENVATANTMLLLSRLYQYSSDKFFRFLKSEFFSDSFEPEIVFNLQEKSVDSIPDATITQESFKIVVETKMSDWFYSEQLMRHLNSFGDEKYKVMITLAPEIMAEDKKKIFEQQLKEYNSAQSKPVIHINTTFEGIANAIQEVIDDRDYEMQEVLDDYLNYCYNDGLIAVSDSWKFMRMQLAGTTLDFNVSQDIYYDNADRGFRAHDYLSLYKNKSVRAVGKISARITAVDTDNGMQYEVEFGELTEERKQKIADAIIDGVQHGYDIKSSKHRYFFVEKFYETDFKKITPRAPMGTRVFDLTQVLETENLPETQEIAELLKSKTWS</sequence>
<dbReference type="EMBL" id="FQWX01000041">
    <property type="protein sequence ID" value="SHH37866.1"/>
    <property type="molecule type" value="Genomic_DNA"/>
</dbReference>
<dbReference type="RefSeq" id="WP_073127400.1">
    <property type="nucleotide sequence ID" value="NZ_FQWX01000041.1"/>
</dbReference>
<name>A0A1M5SH46_9FIRM</name>
<evidence type="ECO:0000313" key="1">
    <source>
        <dbReference type="EMBL" id="SHH37866.1"/>
    </source>
</evidence>
<dbReference type="Proteomes" id="UP000243255">
    <property type="component" value="Unassembled WGS sequence"/>
</dbReference>
<protein>
    <recommendedName>
        <fullName evidence="3">PD-(D/E)XK nuclease superfamily protein</fullName>
    </recommendedName>
</protein>
<accession>A0A1M5SH46</accession>
<gene>
    <name evidence="1" type="ORF">SAMN04488530_1414</name>
</gene>
<reference evidence="2" key="1">
    <citation type="submission" date="2016-11" db="EMBL/GenBank/DDBJ databases">
        <authorList>
            <person name="Varghese N."/>
            <person name="Submissions S."/>
        </authorList>
    </citation>
    <scope>NUCLEOTIDE SEQUENCE [LARGE SCALE GENOMIC DNA]</scope>
    <source>
        <strain evidence="2">DSM 2635</strain>
    </source>
</reference>
<dbReference type="STRING" id="1121321.SAMN04488530_1414"/>
<keyword evidence="2" id="KW-1185">Reference proteome</keyword>
<dbReference type="AlphaFoldDB" id="A0A1M5SH46"/>
<evidence type="ECO:0000313" key="2">
    <source>
        <dbReference type="Proteomes" id="UP000243255"/>
    </source>
</evidence>